<keyword evidence="5" id="KW-0472">Membrane</keyword>
<dbReference type="Proteomes" id="UP001177003">
    <property type="component" value="Chromosome 0"/>
</dbReference>
<keyword evidence="6" id="KW-0325">Glycoprotein</keyword>
<keyword evidence="2" id="KW-0812">Transmembrane</keyword>
<dbReference type="Gene3D" id="3.80.10.10">
    <property type="entry name" value="Ribonuclease Inhibitor"/>
    <property type="match status" value="1"/>
</dbReference>
<reference evidence="8" key="1">
    <citation type="submission" date="2023-04" db="EMBL/GenBank/DDBJ databases">
        <authorList>
            <person name="Vijverberg K."/>
            <person name="Xiong W."/>
            <person name="Schranz E."/>
        </authorList>
    </citation>
    <scope>NUCLEOTIDE SEQUENCE</scope>
</reference>
<keyword evidence="9" id="KW-1185">Reference proteome</keyword>
<evidence type="ECO:0000256" key="4">
    <source>
        <dbReference type="ARBA" id="ARBA00022989"/>
    </source>
</evidence>
<feature type="chain" id="PRO_5041264979" evidence="7">
    <location>
        <begin position="24"/>
        <end position="211"/>
    </location>
</feature>
<protein>
    <submittedName>
        <fullName evidence="8">Uncharacterized protein</fullName>
    </submittedName>
</protein>
<dbReference type="InterPro" id="IPR001611">
    <property type="entry name" value="Leu-rich_rpt"/>
</dbReference>
<dbReference type="GO" id="GO:0016020">
    <property type="term" value="C:membrane"/>
    <property type="evidence" value="ECO:0007669"/>
    <property type="project" value="UniProtKB-SubCell"/>
</dbReference>
<evidence type="ECO:0000256" key="3">
    <source>
        <dbReference type="ARBA" id="ARBA00022729"/>
    </source>
</evidence>
<evidence type="ECO:0000313" key="9">
    <source>
        <dbReference type="Proteomes" id="UP001177003"/>
    </source>
</evidence>
<name>A0AA35URP8_LACSI</name>
<evidence type="ECO:0000313" key="8">
    <source>
        <dbReference type="EMBL" id="CAI9262759.1"/>
    </source>
</evidence>
<evidence type="ECO:0000256" key="6">
    <source>
        <dbReference type="ARBA" id="ARBA00023180"/>
    </source>
</evidence>
<gene>
    <name evidence="8" type="ORF">LSALG_LOCUS3481</name>
</gene>
<evidence type="ECO:0000256" key="5">
    <source>
        <dbReference type="ARBA" id="ARBA00023136"/>
    </source>
</evidence>
<dbReference type="InterPro" id="IPR032675">
    <property type="entry name" value="LRR_dom_sf"/>
</dbReference>
<feature type="signal peptide" evidence="7">
    <location>
        <begin position="1"/>
        <end position="23"/>
    </location>
</feature>
<sequence length="211" mass="23726">MAWAFGLSSLELLDLSLVVFTEAQDWGMVLHMMPSLIKLSLSWCGLSNADLGPFLNSSRILPNIQHLDLGYNSFKAPFPAFFQNMTSLAFLDLSYFNLSSGSNFAKLLNMIPSLSELHLSDCSLDMTHLSSHRLNFSTFFNIQHLDLSNNPLEGDFPSFLANMTSLRVLDLSETMLNSSLPIMPKLTGLDLSRNKFMQVEDVGIWRQCHLK</sequence>
<evidence type="ECO:0000256" key="2">
    <source>
        <dbReference type="ARBA" id="ARBA00022692"/>
    </source>
</evidence>
<dbReference type="InterPro" id="IPR046956">
    <property type="entry name" value="RLP23-like"/>
</dbReference>
<accession>A0AA35URP8</accession>
<keyword evidence="4" id="KW-1133">Transmembrane helix</keyword>
<dbReference type="PANTHER" id="PTHR48063:SF106">
    <property type="entry name" value="LEUCINE-RICH REPEAT DOMAIN, L DOMAIN-LIKE PROTEIN-RELATED"/>
    <property type="match status" value="1"/>
</dbReference>
<dbReference type="SUPFAM" id="SSF52047">
    <property type="entry name" value="RNI-like"/>
    <property type="match status" value="1"/>
</dbReference>
<evidence type="ECO:0000256" key="7">
    <source>
        <dbReference type="SAM" id="SignalP"/>
    </source>
</evidence>
<keyword evidence="3 7" id="KW-0732">Signal</keyword>
<organism evidence="8 9">
    <name type="scientific">Lactuca saligna</name>
    <name type="common">Willowleaf lettuce</name>
    <dbReference type="NCBI Taxonomy" id="75948"/>
    <lineage>
        <taxon>Eukaryota</taxon>
        <taxon>Viridiplantae</taxon>
        <taxon>Streptophyta</taxon>
        <taxon>Embryophyta</taxon>
        <taxon>Tracheophyta</taxon>
        <taxon>Spermatophyta</taxon>
        <taxon>Magnoliopsida</taxon>
        <taxon>eudicotyledons</taxon>
        <taxon>Gunneridae</taxon>
        <taxon>Pentapetalae</taxon>
        <taxon>asterids</taxon>
        <taxon>campanulids</taxon>
        <taxon>Asterales</taxon>
        <taxon>Asteraceae</taxon>
        <taxon>Cichorioideae</taxon>
        <taxon>Cichorieae</taxon>
        <taxon>Lactucinae</taxon>
        <taxon>Lactuca</taxon>
    </lineage>
</organism>
<comment type="subcellular location">
    <subcellularLocation>
        <location evidence="1">Membrane</location>
        <topology evidence="1">Single-pass type I membrane protein</topology>
    </subcellularLocation>
</comment>
<proteinExistence type="predicted"/>
<dbReference type="Pfam" id="PF00560">
    <property type="entry name" value="LRR_1"/>
    <property type="match status" value="2"/>
</dbReference>
<dbReference type="PANTHER" id="PTHR48063">
    <property type="entry name" value="LRR RECEPTOR-LIKE KINASE"/>
    <property type="match status" value="1"/>
</dbReference>
<evidence type="ECO:0000256" key="1">
    <source>
        <dbReference type="ARBA" id="ARBA00004479"/>
    </source>
</evidence>
<dbReference type="AlphaFoldDB" id="A0AA35URP8"/>
<dbReference type="EMBL" id="OX465086">
    <property type="protein sequence ID" value="CAI9262759.1"/>
    <property type="molecule type" value="Genomic_DNA"/>
</dbReference>